<dbReference type="RefSeq" id="WP_343995197.1">
    <property type="nucleotide sequence ID" value="NZ_BAAANB010000209.1"/>
</dbReference>
<dbReference type="Proteomes" id="UP001501285">
    <property type="component" value="Unassembled WGS sequence"/>
</dbReference>
<gene>
    <name evidence="2" type="ORF">GCM10009740_40410</name>
</gene>
<evidence type="ECO:0000256" key="1">
    <source>
        <dbReference type="SAM" id="MobiDB-lite"/>
    </source>
</evidence>
<feature type="region of interest" description="Disordered" evidence="1">
    <location>
        <begin position="1"/>
        <end position="21"/>
    </location>
</feature>
<feature type="compositionally biased region" description="Basic and acidic residues" evidence="1">
    <location>
        <begin position="62"/>
        <end position="74"/>
    </location>
</feature>
<keyword evidence="3" id="KW-1185">Reference proteome</keyword>
<comment type="caution">
    <text evidence="2">The sequence shown here is derived from an EMBL/GenBank/DDBJ whole genome shotgun (WGS) entry which is preliminary data.</text>
</comment>
<proteinExistence type="predicted"/>
<dbReference type="EMBL" id="BAAANB010000209">
    <property type="protein sequence ID" value="GAA1505862.1"/>
    <property type="molecule type" value="Genomic_DNA"/>
</dbReference>
<organism evidence="2 3">
    <name type="scientific">Terrabacter terrae</name>
    <dbReference type="NCBI Taxonomy" id="318434"/>
    <lineage>
        <taxon>Bacteria</taxon>
        <taxon>Bacillati</taxon>
        <taxon>Actinomycetota</taxon>
        <taxon>Actinomycetes</taxon>
        <taxon>Micrococcales</taxon>
        <taxon>Intrasporangiaceae</taxon>
        <taxon>Terrabacter</taxon>
    </lineage>
</organism>
<protein>
    <submittedName>
        <fullName evidence="2">Uncharacterized protein</fullName>
    </submittedName>
</protein>
<accession>A0ABN1ZW08</accession>
<reference evidence="2 3" key="1">
    <citation type="journal article" date="2019" name="Int. J. Syst. Evol. Microbiol.">
        <title>The Global Catalogue of Microorganisms (GCM) 10K type strain sequencing project: providing services to taxonomists for standard genome sequencing and annotation.</title>
        <authorList>
            <consortium name="The Broad Institute Genomics Platform"/>
            <consortium name="The Broad Institute Genome Sequencing Center for Infectious Disease"/>
            <person name="Wu L."/>
            <person name="Ma J."/>
        </authorList>
    </citation>
    <scope>NUCLEOTIDE SEQUENCE [LARGE SCALE GENOMIC DNA]</scope>
    <source>
        <strain evidence="2 3">JCM 14283</strain>
    </source>
</reference>
<sequence length="74" mass="7999">MGEPSHAPTTPQRRVPRLGSVGDGDVVQHAIEVTVYVCVGAERCPRQREGPAMVRPEGGQENDEHGEKEKSVHG</sequence>
<feature type="region of interest" description="Disordered" evidence="1">
    <location>
        <begin position="44"/>
        <end position="74"/>
    </location>
</feature>
<evidence type="ECO:0000313" key="2">
    <source>
        <dbReference type="EMBL" id="GAA1505862.1"/>
    </source>
</evidence>
<name>A0ABN1ZW08_9MICO</name>
<evidence type="ECO:0000313" key="3">
    <source>
        <dbReference type="Proteomes" id="UP001501285"/>
    </source>
</evidence>